<comment type="caution">
    <text evidence="2">The sequence shown here is derived from an EMBL/GenBank/DDBJ whole genome shotgun (WGS) entry which is preliminary data.</text>
</comment>
<dbReference type="NCBIfam" id="NF011470">
    <property type="entry name" value="PRK14887.1"/>
    <property type="match status" value="1"/>
</dbReference>
<comment type="similarity">
    <text evidence="1">Belongs to the CTAG/PCC1 family.</text>
</comment>
<evidence type="ECO:0000256" key="1">
    <source>
        <dbReference type="ARBA" id="ARBA00007073"/>
    </source>
</evidence>
<dbReference type="EMBL" id="DSYZ01000085">
    <property type="protein sequence ID" value="HGT82855.1"/>
    <property type="molecule type" value="Genomic_DNA"/>
</dbReference>
<evidence type="ECO:0008006" key="3">
    <source>
        <dbReference type="Google" id="ProtNLM"/>
    </source>
</evidence>
<accession>A0A7J3M3C1</accession>
<organism evidence="2">
    <name type="scientific">Archaeoglobus fulgidus</name>
    <dbReference type="NCBI Taxonomy" id="2234"/>
    <lineage>
        <taxon>Archaea</taxon>
        <taxon>Methanobacteriati</taxon>
        <taxon>Methanobacteriota</taxon>
        <taxon>Archaeoglobi</taxon>
        <taxon>Archaeoglobales</taxon>
        <taxon>Archaeoglobaceae</taxon>
        <taxon>Archaeoglobus</taxon>
    </lineage>
</organism>
<dbReference type="AlphaFoldDB" id="A0A7J3M3C1"/>
<dbReference type="Gene3D" id="3.30.310.50">
    <property type="entry name" value="Alpha-D-phosphohexomutase, C-terminal domain"/>
    <property type="match status" value="1"/>
</dbReference>
<dbReference type="InterPro" id="IPR015419">
    <property type="entry name" value="CTAG/Pcc1"/>
</dbReference>
<sequence length="70" mass="7833">MRATILVECSEALANALKPEEMSSISEAKIYQSNGFLKLEISANTISDLRAALNSWLRLIKMCQEIEVFV</sequence>
<name>A0A7J3M3C1_ARCFL</name>
<dbReference type="Pfam" id="PF09341">
    <property type="entry name" value="Pcc1"/>
    <property type="match status" value="1"/>
</dbReference>
<proteinExistence type="inferred from homology"/>
<reference evidence="2" key="1">
    <citation type="journal article" date="2020" name="mSystems">
        <title>Genome- and Community-Level Interaction Insights into Carbon Utilization and Element Cycling Functions of Hydrothermarchaeota in Hydrothermal Sediment.</title>
        <authorList>
            <person name="Zhou Z."/>
            <person name="Liu Y."/>
            <person name="Xu W."/>
            <person name="Pan J."/>
            <person name="Luo Z.H."/>
            <person name="Li M."/>
        </authorList>
    </citation>
    <scope>NUCLEOTIDE SEQUENCE [LARGE SCALE GENOMIC DNA]</scope>
    <source>
        <strain evidence="2">SpSt-587</strain>
    </source>
</reference>
<protein>
    <recommendedName>
        <fullName evidence="3">Transcription factor Pcc1</fullName>
    </recommendedName>
</protein>
<gene>
    <name evidence="2" type="ORF">ENT52_03915</name>
</gene>
<evidence type="ECO:0000313" key="2">
    <source>
        <dbReference type="EMBL" id="HGT82855.1"/>
    </source>
</evidence>